<dbReference type="SUPFAM" id="SSF52047">
    <property type="entry name" value="RNI-like"/>
    <property type="match status" value="1"/>
</dbReference>
<dbReference type="InterPro" id="IPR032675">
    <property type="entry name" value="LRR_dom_sf"/>
</dbReference>
<feature type="domain" description="F-box" evidence="2">
    <location>
        <begin position="21"/>
        <end position="62"/>
    </location>
</feature>
<evidence type="ECO:0000313" key="4">
    <source>
        <dbReference type="Proteomes" id="UP001205105"/>
    </source>
</evidence>
<dbReference type="SUPFAM" id="SSF81383">
    <property type="entry name" value="F-box domain"/>
    <property type="match status" value="1"/>
</dbReference>
<comment type="subcellular location">
    <subcellularLocation>
        <location evidence="1">Cytoplasm</location>
        <location evidence="1">Cytoskeleton</location>
        <location evidence="1">Cilium axoneme</location>
    </subcellularLocation>
</comment>
<dbReference type="AlphaFoldDB" id="A0AAD5DXR6"/>
<dbReference type="InterPro" id="IPR001810">
    <property type="entry name" value="F-box_dom"/>
</dbReference>
<protein>
    <recommendedName>
        <fullName evidence="2">F-box domain-containing protein</fullName>
    </recommendedName>
</protein>
<dbReference type="EMBL" id="JADXDR010000033">
    <property type="protein sequence ID" value="KAI7844201.1"/>
    <property type="molecule type" value="Genomic_DNA"/>
</dbReference>
<gene>
    <name evidence="3" type="ORF">COHA_002335</name>
</gene>
<organism evidence="3 4">
    <name type="scientific">Chlorella ohadii</name>
    <dbReference type="NCBI Taxonomy" id="2649997"/>
    <lineage>
        <taxon>Eukaryota</taxon>
        <taxon>Viridiplantae</taxon>
        <taxon>Chlorophyta</taxon>
        <taxon>core chlorophytes</taxon>
        <taxon>Trebouxiophyceae</taxon>
        <taxon>Chlorellales</taxon>
        <taxon>Chlorellaceae</taxon>
        <taxon>Chlorella clade</taxon>
        <taxon>Chlorella</taxon>
    </lineage>
</organism>
<evidence type="ECO:0000259" key="2">
    <source>
        <dbReference type="Pfam" id="PF12937"/>
    </source>
</evidence>
<dbReference type="GO" id="GO:0005930">
    <property type="term" value="C:axoneme"/>
    <property type="evidence" value="ECO:0007669"/>
    <property type="project" value="UniProtKB-SubCell"/>
</dbReference>
<evidence type="ECO:0000313" key="3">
    <source>
        <dbReference type="EMBL" id="KAI7844201.1"/>
    </source>
</evidence>
<sequence length="464" mass="51648">MSGRRGRQKRQPQPSALPAPWGALPTELLVEILRHLTLTERAVRVSRAWQDACYAPALLRHLEIGYGFYSSDSWSVARLQALCTWLVRRRPAQHADGIELNLFLPTSRHHEEPVDGFSAEAMLECACLEACMAALAAQAGSRLQTLALYADCIELAMGGWPAGLTSLTSLCLGNPDGKLVLSPALQGLRGLKELDLYASSGVEAEHNLPPCVTRLSWEETVGFELPDAHEDFAVLPALTSLRHLRLTDALVPGSLHSLTWLRSLHMEALERQEGLLPGLEAALPALQQLTALALGSVPLWRPGLLDALNALPRLQRLAVACAWDGYDDEEGSSSTLPPDDLPVLPFLRRLSWLGIDGDLLMRNPHLLSAASRLQHLWLLGDSMRRSGYGRSWRHLMKQARQHPQLRSISLRPSCNWQGYVEPNLAWYQWHALQALSRACPHITFHDYPFKGMTINELWLPFFAD</sequence>
<dbReference type="Gene3D" id="3.80.10.10">
    <property type="entry name" value="Ribonuclease Inhibitor"/>
    <property type="match status" value="1"/>
</dbReference>
<dbReference type="Proteomes" id="UP001205105">
    <property type="component" value="Unassembled WGS sequence"/>
</dbReference>
<comment type="caution">
    <text evidence="3">The sequence shown here is derived from an EMBL/GenBank/DDBJ whole genome shotgun (WGS) entry which is preliminary data.</text>
</comment>
<reference evidence="3" key="1">
    <citation type="submission" date="2020-11" db="EMBL/GenBank/DDBJ databases">
        <title>Chlorella ohadii genome sequencing and assembly.</title>
        <authorList>
            <person name="Murik O."/>
            <person name="Treves H."/>
            <person name="Kedem I."/>
            <person name="Shotland Y."/>
            <person name="Kaplan A."/>
        </authorList>
    </citation>
    <scope>NUCLEOTIDE SEQUENCE</scope>
    <source>
        <strain evidence="3">1</strain>
    </source>
</reference>
<accession>A0AAD5DXR6</accession>
<dbReference type="PANTHER" id="PTHR38926:SF5">
    <property type="entry name" value="F-BOX AND LEUCINE-RICH REPEAT PROTEIN 6"/>
    <property type="match status" value="1"/>
</dbReference>
<dbReference type="InterPro" id="IPR036047">
    <property type="entry name" value="F-box-like_dom_sf"/>
</dbReference>
<dbReference type="PANTHER" id="PTHR38926">
    <property type="entry name" value="F-BOX DOMAIN CONTAINING PROTEIN, EXPRESSED"/>
    <property type="match status" value="1"/>
</dbReference>
<proteinExistence type="predicted"/>
<evidence type="ECO:0000256" key="1">
    <source>
        <dbReference type="ARBA" id="ARBA00004430"/>
    </source>
</evidence>
<keyword evidence="4" id="KW-1185">Reference proteome</keyword>
<name>A0AAD5DXR6_9CHLO</name>
<dbReference type="Pfam" id="PF12937">
    <property type="entry name" value="F-box-like"/>
    <property type="match status" value="1"/>
</dbReference>